<feature type="transmembrane region" description="Helical" evidence="1">
    <location>
        <begin position="73"/>
        <end position="90"/>
    </location>
</feature>
<comment type="caution">
    <text evidence="2">The sequence shown here is derived from an EMBL/GenBank/DDBJ whole genome shotgun (WGS) entry which is preliminary data.</text>
</comment>
<evidence type="ECO:0000256" key="1">
    <source>
        <dbReference type="SAM" id="Phobius"/>
    </source>
</evidence>
<name>A0A2T0WH06_9BACT</name>
<accession>A0A2T0WH06</accession>
<keyword evidence="1" id="KW-0472">Membrane</keyword>
<evidence type="ECO:0000313" key="3">
    <source>
        <dbReference type="Proteomes" id="UP000238157"/>
    </source>
</evidence>
<keyword evidence="1" id="KW-1133">Transmembrane helix</keyword>
<dbReference type="OrthoDB" id="826897at2"/>
<proteinExistence type="predicted"/>
<dbReference type="Proteomes" id="UP000238157">
    <property type="component" value="Unassembled WGS sequence"/>
</dbReference>
<reference evidence="2 3" key="1">
    <citation type="submission" date="2018-03" db="EMBL/GenBank/DDBJ databases">
        <title>Genomic Encyclopedia of Archaeal and Bacterial Type Strains, Phase II (KMG-II): from individual species to whole genera.</title>
        <authorList>
            <person name="Goeker M."/>
        </authorList>
    </citation>
    <scope>NUCLEOTIDE SEQUENCE [LARGE SCALE GENOMIC DNA]</scope>
    <source>
        <strain evidence="2 3">DSM 27929</strain>
    </source>
</reference>
<dbReference type="RefSeq" id="WP_106134806.1">
    <property type="nucleotide sequence ID" value="NZ_PVTR01000010.1"/>
</dbReference>
<keyword evidence="3" id="KW-1185">Reference proteome</keyword>
<gene>
    <name evidence="2" type="ORF">CLW00_110132</name>
</gene>
<dbReference type="Pfam" id="PF07332">
    <property type="entry name" value="Phage_holin_3_6"/>
    <property type="match status" value="1"/>
</dbReference>
<feature type="transmembrane region" description="Helical" evidence="1">
    <location>
        <begin position="37"/>
        <end position="61"/>
    </location>
</feature>
<organism evidence="2 3">
    <name type="scientific">Mongoliibacter ruber</name>
    <dbReference type="NCBI Taxonomy" id="1750599"/>
    <lineage>
        <taxon>Bacteria</taxon>
        <taxon>Pseudomonadati</taxon>
        <taxon>Bacteroidota</taxon>
        <taxon>Cytophagia</taxon>
        <taxon>Cytophagales</taxon>
        <taxon>Cyclobacteriaceae</taxon>
        <taxon>Mongoliibacter</taxon>
    </lineage>
</organism>
<keyword evidence="1" id="KW-0812">Transmembrane</keyword>
<dbReference type="AlphaFoldDB" id="A0A2T0WH06"/>
<dbReference type="InterPro" id="IPR009937">
    <property type="entry name" value="Phage_holin_3_6"/>
</dbReference>
<evidence type="ECO:0000313" key="2">
    <source>
        <dbReference type="EMBL" id="PRY86000.1"/>
    </source>
</evidence>
<dbReference type="EMBL" id="PVTR01000010">
    <property type="protein sequence ID" value="PRY86000.1"/>
    <property type="molecule type" value="Genomic_DNA"/>
</dbReference>
<sequence>MINVSEIVQTIKQLVEVRIELIKDEISERLSAIMTKIVILATMVIATLLMLLFASISLAFYLSELLYSTYKGFLYVAFIYLLIFVLLLFLKDAKGLLNSIKSFVAGFIFGRKSKR</sequence>
<protein>
    <submittedName>
        <fullName evidence="2">Putative superfamily III holin-X</fullName>
    </submittedName>
</protein>